<evidence type="ECO:0000256" key="1">
    <source>
        <dbReference type="SAM" id="SignalP"/>
    </source>
</evidence>
<evidence type="ECO:0000313" key="3">
    <source>
        <dbReference type="EMBL" id="AKZ62059.1"/>
    </source>
</evidence>
<dbReference type="InterPro" id="IPR000914">
    <property type="entry name" value="SBP_5_dom"/>
</dbReference>
<protein>
    <submittedName>
        <fullName evidence="3">ABC transporter substrate-binding protein</fullName>
    </submittedName>
</protein>
<evidence type="ECO:0000259" key="2">
    <source>
        <dbReference type="Pfam" id="PF00496"/>
    </source>
</evidence>
<name>A0ABN4HU13_9BURK</name>
<accession>A0ABN4HU13</accession>
<feature type="domain" description="Solute-binding protein family 5" evidence="2">
    <location>
        <begin position="86"/>
        <end position="443"/>
    </location>
</feature>
<dbReference type="PIRSF" id="PIRSF002741">
    <property type="entry name" value="MppA"/>
    <property type="match status" value="1"/>
</dbReference>
<dbReference type="Gene3D" id="3.10.105.10">
    <property type="entry name" value="Dipeptide-binding Protein, Domain 3"/>
    <property type="match status" value="1"/>
</dbReference>
<dbReference type="PANTHER" id="PTHR30290">
    <property type="entry name" value="PERIPLASMIC BINDING COMPONENT OF ABC TRANSPORTER"/>
    <property type="match status" value="1"/>
</dbReference>
<dbReference type="InterPro" id="IPR039424">
    <property type="entry name" value="SBP_5"/>
</dbReference>
<dbReference type="EMBL" id="CP011409">
    <property type="protein sequence ID" value="AKZ62059.1"/>
    <property type="molecule type" value="Genomic_DNA"/>
</dbReference>
<gene>
    <name evidence="3" type="ORF">F506_04680</name>
</gene>
<dbReference type="CDD" id="cd08515">
    <property type="entry name" value="PBP2_NikA_DppA_OppA_like_10"/>
    <property type="match status" value="1"/>
</dbReference>
<dbReference type="Proteomes" id="UP000063429">
    <property type="component" value="Chromosome"/>
</dbReference>
<sequence>MNVKKNMMQKSLASRTRGALLLAATAAGMAMSAPALANKANDTLVYASDSEVENISQYHNNLREGVILAHLIWDTLIYRDPKSGDYKPQLATAWKWESPTALVLDLRQGVQFQNGDKFSADDVVFTFNYVVSNESKAVTRQNTDWIKSAEKLGDYKVRINLKQAFPAALEYLSGPLPIYPGAYFKKVGLEGFSKAPIGTGPYKTTSVTPGQGVTLVKNDNYFKDSPQGQPKIGNIKFVVIPDPETRSAQLMTGAVDWIWRVPADQAESFKSMPKVTVQSGETMRVGFLTIDAPGSSSPNSPMRDLRVRQAINYAINRKGIADNLVRGGSKPIYTACFRTQFGCDAKVAINYEYNPAKAKELLAAAGFPNGFDTDIYAYREREFAEAIIGDLHKVGIRARLHYMKYAALQVEYRNGKTPLTFQAWGSFSMNDTSAFAGVFFKGGSDDITKDPQVRQWLETADSSTDPAVRKVNYSKALESISKQAFMAPLFSYSTFYAYNSQLKFQGYPDELPRFYEASWK</sequence>
<keyword evidence="1" id="KW-0732">Signal</keyword>
<reference evidence="4" key="1">
    <citation type="journal article" date="2015" name="Genome Announc.">
        <title>Complete Genome Sequence of Herbaspirillum hiltneri N3 (DSM 17495), Isolated from Surface-Sterilized Wheat Roots.</title>
        <authorList>
            <person name="Guizelini D."/>
            <person name="Saizaki P.M."/>
            <person name="Coimbra N.A."/>
            <person name="Weiss V.A."/>
            <person name="Faoro H."/>
            <person name="Sfeir M.Z."/>
            <person name="Baura V.A."/>
            <person name="Monteiro R.A."/>
            <person name="Chubatsu L.S."/>
            <person name="Souza E.M."/>
            <person name="Cruz L.M."/>
            <person name="Pedrosa F.O."/>
            <person name="Raittz R.T."/>
            <person name="Marchaukoski J.N."/>
            <person name="Steffens M.B."/>
        </authorList>
    </citation>
    <scope>NUCLEOTIDE SEQUENCE [LARGE SCALE GENOMIC DNA]</scope>
    <source>
        <strain evidence="4">N3</strain>
    </source>
</reference>
<dbReference type="Pfam" id="PF00496">
    <property type="entry name" value="SBP_bac_5"/>
    <property type="match status" value="1"/>
</dbReference>
<feature type="signal peptide" evidence="1">
    <location>
        <begin position="1"/>
        <end position="37"/>
    </location>
</feature>
<dbReference type="Gene3D" id="3.40.190.10">
    <property type="entry name" value="Periplasmic binding protein-like II"/>
    <property type="match status" value="1"/>
</dbReference>
<evidence type="ECO:0000313" key="4">
    <source>
        <dbReference type="Proteomes" id="UP000063429"/>
    </source>
</evidence>
<keyword evidence="4" id="KW-1185">Reference proteome</keyword>
<proteinExistence type="predicted"/>
<feature type="chain" id="PRO_5045704910" evidence="1">
    <location>
        <begin position="38"/>
        <end position="520"/>
    </location>
</feature>
<dbReference type="SUPFAM" id="SSF53850">
    <property type="entry name" value="Periplasmic binding protein-like II"/>
    <property type="match status" value="1"/>
</dbReference>
<dbReference type="InterPro" id="IPR030678">
    <property type="entry name" value="Peptide/Ni-bd"/>
</dbReference>
<organism evidence="3 4">
    <name type="scientific">Herbaspirillum hiltneri N3</name>
    <dbReference type="NCBI Taxonomy" id="1262470"/>
    <lineage>
        <taxon>Bacteria</taxon>
        <taxon>Pseudomonadati</taxon>
        <taxon>Pseudomonadota</taxon>
        <taxon>Betaproteobacteria</taxon>
        <taxon>Burkholderiales</taxon>
        <taxon>Oxalobacteraceae</taxon>
        <taxon>Herbaspirillum</taxon>
    </lineage>
</organism>